<dbReference type="OrthoDB" id="9909019at2759"/>
<evidence type="ECO:0000256" key="7">
    <source>
        <dbReference type="RuleBase" id="RU079119"/>
    </source>
</evidence>
<keyword evidence="3 7" id="KW-0812">Transmembrane</keyword>
<evidence type="ECO:0000256" key="5">
    <source>
        <dbReference type="ARBA" id="ARBA00023136"/>
    </source>
</evidence>
<dbReference type="PROSITE" id="PS50216">
    <property type="entry name" value="DHHC"/>
    <property type="match status" value="1"/>
</dbReference>
<dbReference type="EMBL" id="BRYA01000152">
    <property type="protein sequence ID" value="GMI41482.1"/>
    <property type="molecule type" value="Genomic_DNA"/>
</dbReference>
<evidence type="ECO:0000256" key="2">
    <source>
        <dbReference type="ARBA" id="ARBA00022679"/>
    </source>
</evidence>
<feature type="coiled-coil region" evidence="8">
    <location>
        <begin position="244"/>
        <end position="274"/>
    </location>
</feature>
<feature type="transmembrane region" description="Helical" evidence="7">
    <location>
        <begin position="152"/>
        <end position="176"/>
    </location>
</feature>
<organism evidence="11 12">
    <name type="scientific">Triparma columacea</name>
    <dbReference type="NCBI Taxonomy" id="722753"/>
    <lineage>
        <taxon>Eukaryota</taxon>
        <taxon>Sar</taxon>
        <taxon>Stramenopiles</taxon>
        <taxon>Ochrophyta</taxon>
        <taxon>Bolidophyceae</taxon>
        <taxon>Parmales</taxon>
        <taxon>Triparmaceae</taxon>
        <taxon>Triparma</taxon>
    </lineage>
</organism>
<evidence type="ECO:0000256" key="8">
    <source>
        <dbReference type="SAM" id="Coils"/>
    </source>
</evidence>
<proteinExistence type="inferred from homology"/>
<evidence type="ECO:0000256" key="9">
    <source>
        <dbReference type="SAM" id="MobiDB-lite"/>
    </source>
</evidence>
<dbReference type="AlphaFoldDB" id="A0A9W7GCH1"/>
<comment type="caution">
    <text evidence="11">The sequence shown here is derived from an EMBL/GenBank/DDBJ whole genome shotgun (WGS) entry which is preliminary data.</text>
</comment>
<dbReference type="Pfam" id="PF01529">
    <property type="entry name" value="DHHC"/>
    <property type="match status" value="1"/>
</dbReference>
<evidence type="ECO:0000313" key="12">
    <source>
        <dbReference type="Proteomes" id="UP001165065"/>
    </source>
</evidence>
<keyword evidence="5 7" id="KW-0472">Membrane</keyword>
<reference evidence="12" key="1">
    <citation type="journal article" date="2023" name="Commun. Biol.">
        <title>Genome analysis of Parmales, the sister group of diatoms, reveals the evolutionary specialization of diatoms from phago-mixotrophs to photoautotrophs.</title>
        <authorList>
            <person name="Ban H."/>
            <person name="Sato S."/>
            <person name="Yoshikawa S."/>
            <person name="Yamada K."/>
            <person name="Nakamura Y."/>
            <person name="Ichinomiya M."/>
            <person name="Sato N."/>
            <person name="Blanc-Mathieu R."/>
            <person name="Endo H."/>
            <person name="Kuwata A."/>
            <person name="Ogata H."/>
        </authorList>
    </citation>
    <scope>NUCLEOTIDE SEQUENCE [LARGE SCALE GENOMIC DNA]</scope>
</reference>
<gene>
    <name evidence="11" type="ORF">TrCOL_g11319</name>
</gene>
<name>A0A9W7GCH1_9STRA</name>
<comment type="similarity">
    <text evidence="7">Belongs to the DHHC palmitoyltransferase family.</text>
</comment>
<keyword evidence="12" id="KW-1185">Reference proteome</keyword>
<evidence type="ECO:0000256" key="1">
    <source>
        <dbReference type="ARBA" id="ARBA00004141"/>
    </source>
</evidence>
<dbReference type="GO" id="GO:0005783">
    <property type="term" value="C:endoplasmic reticulum"/>
    <property type="evidence" value="ECO:0007669"/>
    <property type="project" value="TreeGrafter"/>
</dbReference>
<feature type="transmembrane region" description="Helical" evidence="7">
    <location>
        <begin position="196"/>
        <end position="224"/>
    </location>
</feature>
<accession>A0A9W7GCH1</accession>
<keyword evidence="6 7" id="KW-0012">Acyltransferase</keyword>
<dbReference type="PANTHER" id="PTHR22883">
    <property type="entry name" value="ZINC FINGER DHHC DOMAIN CONTAINING PROTEIN"/>
    <property type="match status" value="1"/>
</dbReference>
<dbReference type="Proteomes" id="UP001165065">
    <property type="component" value="Unassembled WGS sequence"/>
</dbReference>
<sequence length="333" mass="37042">MRKNGLTAPLNALQVLTWFLFPFFIIGYTVLSFLPQISVPSSLPTTGPVWDAQNYILGSLVYLFSLLGIYCGGQACSIDPIDNHLQTHLLTNPNGRSKGGPGKTFCWVCQVHVSSSSKHCRFCEKCVHEFDHHCQWLNTCVGGKNYRPFFHCVCAVFAFTSLELVATAVLLARFYVDGEDGGVRVRIVELYGGDTGATVFAGFALAFAAALLVTVGMIAQLFFFHVNLQRRGITTYQYVVEDAKRCQEEGRKKKEREKTRKEEEKRRKEMGQRQVCVVCWVGGERGGGTGNGGERVDNGGAERYNSDASNSYENGVELTEMIVRDDDMKEAEI</sequence>
<keyword evidence="4 7" id="KW-1133">Transmembrane helix</keyword>
<comment type="domain">
    <text evidence="7">The DHHC domain is required for palmitoyltransferase activity.</text>
</comment>
<dbReference type="GO" id="GO:0016020">
    <property type="term" value="C:membrane"/>
    <property type="evidence" value="ECO:0007669"/>
    <property type="project" value="UniProtKB-SubCell"/>
</dbReference>
<keyword evidence="2 7" id="KW-0808">Transferase</keyword>
<dbReference type="PANTHER" id="PTHR22883:SF203">
    <property type="entry name" value="PALMITOYLTRANSFERASE"/>
    <property type="match status" value="1"/>
</dbReference>
<dbReference type="EC" id="2.3.1.225" evidence="7"/>
<evidence type="ECO:0000313" key="11">
    <source>
        <dbReference type="EMBL" id="GMI41482.1"/>
    </source>
</evidence>
<evidence type="ECO:0000256" key="4">
    <source>
        <dbReference type="ARBA" id="ARBA00022989"/>
    </source>
</evidence>
<feature type="region of interest" description="Disordered" evidence="9">
    <location>
        <begin position="287"/>
        <end position="311"/>
    </location>
</feature>
<protein>
    <recommendedName>
        <fullName evidence="7">Palmitoyltransferase</fullName>
        <ecNumber evidence="7">2.3.1.225</ecNumber>
    </recommendedName>
</protein>
<dbReference type="InterPro" id="IPR001594">
    <property type="entry name" value="Palmitoyltrfase_DHHC"/>
</dbReference>
<keyword evidence="8" id="KW-0175">Coiled coil</keyword>
<evidence type="ECO:0000256" key="6">
    <source>
        <dbReference type="ARBA" id="ARBA00023315"/>
    </source>
</evidence>
<dbReference type="GO" id="GO:0006612">
    <property type="term" value="P:protein targeting to membrane"/>
    <property type="evidence" value="ECO:0007669"/>
    <property type="project" value="TreeGrafter"/>
</dbReference>
<feature type="domain" description="Palmitoyltransferase DHHC" evidence="10">
    <location>
        <begin position="103"/>
        <end position="239"/>
    </location>
</feature>
<feature type="transmembrane region" description="Helical" evidence="7">
    <location>
        <begin position="12"/>
        <end position="34"/>
    </location>
</feature>
<comment type="catalytic activity">
    <reaction evidence="7">
        <text>L-cysteinyl-[protein] + hexadecanoyl-CoA = S-hexadecanoyl-L-cysteinyl-[protein] + CoA</text>
        <dbReference type="Rhea" id="RHEA:36683"/>
        <dbReference type="Rhea" id="RHEA-COMP:10131"/>
        <dbReference type="Rhea" id="RHEA-COMP:11032"/>
        <dbReference type="ChEBI" id="CHEBI:29950"/>
        <dbReference type="ChEBI" id="CHEBI:57287"/>
        <dbReference type="ChEBI" id="CHEBI:57379"/>
        <dbReference type="ChEBI" id="CHEBI:74151"/>
        <dbReference type="EC" id="2.3.1.225"/>
    </reaction>
</comment>
<dbReference type="InterPro" id="IPR039859">
    <property type="entry name" value="PFA4/ZDH16/20/ERF2-like"/>
</dbReference>
<comment type="subcellular location">
    <subcellularLocation>
        <location evidence="1">Membrane</location>
        <topology evidence="1">Multi-pass membrane protein</topology>
    </subcellularLocation>
</comment>
<dbReference type="GO" id="GO:0019706">
    <property type="term" value="F:protein-cysteine S-palmitoyltransferase activity"/>
    <property type="evidence" value="ECO:0007669"/>
    <property type="project" value="UniProtKB-EC"/>
</dbReference>
<feature type="transmembrane region" description="Helical" evidence="7">
    <location>
        <begin position="54"/>
        <end position="73"/>
    </location>
</feature>
<evidence type="ECO:0000256" key="3">
    <source>
        <dbReference type="ARBA" id="ARBA00022692"/>
    </source>
</evidence>
<dbReference type="GO" id="GO:0005794">
    <property type="term" value="C:Golgi apparatus"/>
    <property type="evidence" value="ECO:0007669"/>
    <property type="project" value="TreeGrafter"/>
</dbReference>
<evidence type="ECO:0000259" key="10">
    <source>
        <dbReference type="Pfam" id="PF01529"/>
    </source>
</evidence>